<name>A0A314XQD3_PRUYE</name>
<evidence type="ECO:0000313" key="3">
    <source>
        <dbReference type="Proteomes" id="UP000250321"/>
    </source>
</evidence>
<proteinExistence type="predicted"/>
<comment type="caution">
    <text evidence="2">The sequence shown here is derived from an EMBL/GenBank/DDBJ whole genome shotgun (WGS) entry which is preliminary data.</text>
</comment>
<organism evidence="2 3">
    <name type="scientific">Prunus yedoensis var. nudiflora</name>
    <dbReference type="NCBI Taxonomy" id="2094558"/>
    <lineage>
        <taxon>Eukaryota</taxon>
        <taxon>Viridiplantae</taxon>
        <taxon>Streptophyta</taxon>
        <taxon>Embryophyta</taxon>
        <taxon>Tracheophyta</taxon>
        <taxon>Spermatophyta</taxon>
        <taxon>Magnoliopsida</taxon>
        <taxon>eudicotyledons</taxon>
        <taxon>Gunneridae</taxon>
        <taxon>Pentapetalae</taxon>
        <taxon>rosids</taxon>
        <taxon>fabids</taxon>
        <taxon>Rosales</taxon>
        <taxon>Rosaceae</taxon>
        <taxon>Amygdaloideae</taxon>
        <taxon>Amygdaleae</taxon>
        <taxon>Prunus</taxon>
    </lineage>
</organism>
<evidence type="ECO:0000313" key="2">
    <source>
        <dbReference type="EMBL" id="PQP94548.1"/>
    </source>
</evidence>
<feature type="compositionally biased region" description="Polar residues" evidence="1">
    <location>
        <begin position="1"/>
        <end position="15"/>
    </location>
</feature>
<reference evidence="2 3" key="1">
    <citation type="submission" date="2018-02" db="EMBL/GenBank/DDBJ databases">
        <title>Draft genome of wild Prunus yedoensis var. nudiflora.</title>
        <authorList>
            <person name="Baek S."/>
            <person name="Kim J.-H."/>
            <person name="Choi K."/>
            <person name="Kim G.-B."/>
            <person name="Cho A."/>
            <person name="Jang H."/>
            <person name="Shin C.-H."/>
            <person name="Yu H.-J."/>
            <person name="Mun J.-H."/>
        </authorList>
    </citation>
    <scope>NUCLEOTIDE SEQUENCE [LARGE SCALE GENOMIC DNA]</scope>
    <source>
        <strain evidence="3">cv. Jeju island</strain>
        <tissue evidence="2">Leaf</tissue>
    </source>
</reference>
<dbReference type="Proteomes" id="UP000250321">
    <property type="component" value="Unassembled WGS sequence"/>
</dbReference>
<gene>
    <name evidence="2" type="ORF">Pyn_36029</name>
</gene>
<sequence length="79" mass="8525">MELKTPSNNGQSSNPEPKLEPPNPCNGETHKTDESHIFLLKTLIALVPLRMLVHLQALAAVDPLVGSSTVLQLAQCTLL</sequence>
<protein>
    <submittedName>
        <fullName evidence="2">Uncharacterized protein</fullName>
    </submittedName>
</protein>
<accession>A0A314XQD3</accession>
<evidence type="ECO:0000256" key="1">
    <source>
        <dbReference type="SAM" id="MobiDB-lite"/>
    </source>
</evidence>
<feature type="region of interest" description="Disordered" evidence="1">
    <location>
        <begin position="1"/>
        <end position="31"/>
    </location>
</feature>
<dbReference type="AlphaFoldDB" id="A0A314XQD3"/>
<dbReference type="EMBL" id="PJQY01002339">
    <property type="protein sequence ID" value="PQP94548.1"/>
    <property type="molecule type" value="Genomic_DNA"/>
</dbReference>
<keyword evidence="3" id="KW-1185">Reference proteome</keyword>